<comment type="caution">
    <text evidence="2">The sequence shown here is derived from an EMBL/GenBank/DDBJ whole genome shotgun (WGS) entry which is preliminary data.</text>
</comment>
<evidence type="ECO:0000313" key="2">
    <source>
        <dbReference type="EMBL" id="MCO6418560.1"/>
    </source>
</evidence>
<sequence length="103" mass="10652">EPAAAEPAMASPAAEAPRRQAPLVAQPSVAPPPTPASGGLRGLFQTVTGRAGPSALLKRTLTEPTPPPVAPRVEPTPVRAQPRPSPEAEVGLEIPTFLRRQSN</sequence>
<name>A0ABT1DC93_9PROT</name>
<organism evidence="2 3">
    <name type="scientific">Siccirubricoccus soli</name>
    <dbReference type="NCBI Taxonomy" id="2899147"/>
    <lineage>
        <taxon>Bacteria</taxon>
        <taxon>Pseudomonadati</taxon>
        <taxon>Pseudomonadota</taxon>
        <taxon>Alphaproteobacteria</taxon>
        <taxon>Acetobacterales</taxon>
        <taxon>Roseomonadaceae</taxon>
        <taxon>Siccirubricoccus</taxon>
    </lineage>
</organism>
<keyword evidence="2" id="KW-0132">Cell division</keyword>
<keyword evidence="2" id="KW-0131">Cell cycle</keyword>
<dbReference type="GO" id="GO:0051301">
    <property type="term" value="P:cell division"/>
    <property type="evidence" value="ECO:0007669"/>
    <property type="project" value="UniProtKB-KW"/>
</dbReference>
<dbReference type="Proteomes" id="UP001523392">
    <property type="component" value="Unassembled WGS sequence"/>
</dbReference>
<gene>
    <name evidence="2" type="ORF">JYK14_20680</name>
</gene>
<reference evidence="2 3" key="1">
    <citation type="submission" date="2021-12" db="EMBL/GenBank/DDBJ databases">
        <title>Siccirubricoccus leaddurans sp. nov., a high concentration Zn2+ tolerance bacterium.</title>
        <authorList>
            <person name="Cao Y."/>
        </authorList>
    </citation>
    <scope>NUCLEOTIDE SEQUENCE [LARGE SCALE GENOMIC DNA]</scope>
    <source>
        <strain evidence="2 3">KC 17139</strain>
    </source>
</reference>
<evidence type="ECO:0000313" key="3">
    <source>
        <dbReference type="Proteomes" id="UP001523392"/>
    </source>
</evidence>
<protein>
    <submittedName>
        <fullName evidence="2">Cell division protein FtsZ</fullName>
    </submittedName>
</protein>
<feature type="compositionally biased region" description="Low complexity" evidence="1">
    <location>
        <begin position="1"/>
        <end position="15"/>
    </location>
</feature>
<keyword evidence="3" id="KW-1185">Reference proteome</keyword>
<feature type="region of interest" description="Disordered" evidence="1">
    <location>
        <begin position="57"/>
        <end position="103"/>
    </location>
</feature>
<accession>A0ABT1DC93</accession>
<feature type="compositionally biased region" description="Low complexity" evidence="1">
    <location>
        <begin position="71"/>
        <end position="80"/>
    </location>
</feature>
<feature type="region of interest" description="Disordered" evidence="1">
    <location>
        <begin position="1"/>
        <end position="44"/>
    </location>
</feature>
<feature type="non-terminal residue" evidence="2">
    <location>
        <position position="1"/>
    </location>
</feature>
<evidence type="ECO:0000256" key="1">
    <source>
        <dbReference type="SAM" id="MobiDB-lite"/>
    </source>
</evidence>
<proteinExistence type="predicted"/>
<dbReference type="EMBL" id="JAFIRR010000136">
    <property type="protein sequence ID" value="MCO6418560.1"/>
    <property type="molecule type" value="Genomic_DNA"/>
</dbReference>